<comment type="similarity">
    <text evidence="1">Belongs to the 'phage' integrase family.</text>
</comment>
<dbReference type="RefSeq" id="WP_386757593.1">
    <property type="nucleotide sequence ID" value="NZ_JBHRXK010000001.1"/>
</dbReference>
<keyword evidence="9" id="KW-1185">Reference proteome</keyword>
<dbReference type="Gene3D" id="1.10.150.130">
    <property type="match status" value="1"/>
</dbReference>
<gene>
    <name evidence="8" type="ORF">ACFOLC_03635</name>
</gene>
<evidence type="ECO:0000259" key="7">
    <source>
        <dbReference type="PROSITE" id="PS51900"/>
    </source>
</evidence>
<reference evidence="9" key="1">
    <citation type="journal article" date="2019" name="Int. J. Syst. Evol. Microbiol.">
        <title>The Global Catalogue of Microorganisms (GCM) 10K type strain sequencing project: providing services to taxonomists for standard genome sequencing and annotation.</title>
        <authorList>
            <consortium name="The Broad Institute Genomics Platform"/>
            <consortium name="The Broad Institute Genome Sequencing Center for Infectious Disease"/>
            <person name="Wu L."/>
            <person name="Ma J."/>
        </authorList>
    </citation>
    <scope>NUCLEOTIDE SEQUENCE [LARGE SCALE GENOMIC DNA]</scope>
    <source>
        <strain evidence="9">KCTC 42875</strain>
    </source>
</reference>
<dbReference type="PANTHER" id="PTHR30629">
    <property type="entry name" value="PROPHAGE INTEGRASE"/>
    <property type="match status" value="1"/>
</dbReference>
<keyword evidence="2" id="KW-0229">DNA integration</keyword>
<dbReference type="Proteomes" id="UP001595740">
    <property type="component" value="Unassembled WGS sequence"/>
</dbReference>
<dbReference type="InterPro" id="IPR044068">
    <property type="entry name" value="CB"/>
</dbReference>
<evidence type="ECO:0000256" key="5">
    <source>
        <dbReference type="PROSITE-ProRule" id="PRU01248"/>
    </source>
</evidence>
<dbReference type="SUPFAM" id="SSF56349">
    <property type="entry name" value="DNA breaking-rejoining enzymes"/>
    <property type="match status" value="1"/>
</dbReference>
<feature type="domain" description="Core-binding (CB)" evidence="7">
    <location>
        <begin position="15"/>
        <end position="103"/>
    </location>
</feature>
<sequence length="319" mass="35110">MTNIHSLPVRSVASGLLREFAMLWFDQMSVAWRPGTQASVRSIFGAHLLPVFGSRTVDDFGRAEVLALRAALARGLTPVGKPRSPRRVNRVMAVLAQLLAERERQLGVASPCRELRALPARRTRIQPFSLAELMTLAQTAPTHLGDYILIRGLTGLRSGEANGMRWDQVDWEAGTITISAARVRGRQVLPKNQFSERVIPMMSVVLDAMLRQWVRTGPAGGFVFRTTRGCPIDTGNFARRDWPNILEVAGMLHRAPEQLRHTAASLMLSAGEAPQFVASTLGHSDCRMLFTTYARWIPAALGRPDGQAIAWEVSLALAA</sequence>
<accession>A0ABV7RLT3</accession>
<evidence type="ECO:0000256" key="1">
    <source>
        <dbReference type="ARBA" id="ARBA00008857"/>
    </source>
</evidence>
<dbReference type="InterPro" id="IPR002104">
    <property type="entry name" value="Integrase_catalytic"/>
</dbReference>
<name>A0ABV7RLT3_9GAMM</name>
<evidence type="ECO:0000313" key="8">
    <source>
        <dbReference type="EMBL" id="MFC3550098.1"/>
    </source>
</evidence>
<dbReference type="PROSITE" id="PS51898">
    <property type="entry name" value="TYR_RECOMBINASE"/>
    <property type="match status" value="1"/>
</dbReference>
<evidence type="ECO:0000313" key="9">
    <source>
        <dbReference type="Proteomes" id="UP001595740"/>
    </source>
</evidence>
<dbReference type="PROSITE" id="PS51900">
    <property type="entry name" value="CB"/>
    <property type="match status" value="1"/>
</dbReference>
<evidence type="ECO:0000259" key="6">
    <source>
        <dbReference type="PROSITE" id="PS51898"/>
    </source>
</evidence>
<dbReference type="InterPro" id="IPR010998">
    <property type="entry name" value="Integrase_recombinase_N"/>
</dbReference>
<comment type="caution">
    <text evidence="8">The sequence shown here is derived from an EMBL/GenBank/DDBJ whole genome shotgun (WGS) entry which is preliminary data.</text>
</comment>
<organism evidence="8 9">
    <name type="scientific">Lysobacter cavernae</name>
    <dbReference type="NCBI Taxonomy" id="1685901"/>
    <lineage>
        <taxon>Bacteria</taxon>
        <taxon>Pseudomonadati</taxon>
        <taxon>Pseudomonadota</taxon>
        <taxon>Gammaproteobacteria</taxon>
        <taxon>Lysobacterales</taxon>
        <taxon>Lysobacteraceae</taxon>
        <taxon>Lysobacter</taxon>
    </lineage>
</organism>
<dbReference type="InterPro" id="IPR050808">
    <property type="entry name" value="Phage_Integrase"/>
</dbReference>
<proteinExistence type="inferred from homology"/>
<dbReference type="EMBL" id="JBHRXK010000001">
    <property type="protein sequence ID" value="MFC3550098.1"/>
    <property type="molecule type" value="Genomic_DNA"/>
</dbReference>
<keyword evidence="4" id="KW-0233">DNA recombination</keyword>
<feature type="domain" description="Tyr recombinase" evidence="6">
    <location>
        <begin position="123"/>
        <end position="306"/>
    </location>
</feature>
<protein>
    <submittedName>
        <fullName evidence="8">Tyrosine-type recombinase/integrase</fullName>
    </submittedName>
</protein>
<evidence type="ECO:0000256" key="3">
    <source>
        <dbReference type="ARBA" id="ARBA00023125"/>
    </source>
</evidence>
<keyword evidence="3 5" id="KW-0238">DNA-binding</keyword>
<dbReference type="CDD" id="cd01189">
    <property type="entry name" value="INT_ICEBs1_C_like"/>
    <property type="match status" value="1"/>
</dbReference>
<dbReference type="Pfam" id="PF00589">
    <property type="entry name" value="Phage_integrase"/>
    <property type="match status" value="1"/>
</dbReference>
<evidence type="ECO:0000256" key="4">
    <source>
        <dbReference type="ARBA" id="ARBA00023172"/>
    </source>
</evidence>
<dbReference type="Gene3D" id="1.10.443.10">
    <property type="entry name" value="Intergrase catalytic core"/>
    <property type="match status" value="1"/>
</dbReference>
<dbReference type="InterPro" id="IPR013762">
    <property type="entry name" value="Integrase-like_cat_sf"/>
</dbReference>
<dbReference type="InterPro" id="IPR011010">
    <property type="entry name" value="DNA_brk_join_enz"/>
</dbReference>
<dbReference type="PANTHER" id="PTHR30629:SF2">
    <property type="entry name" value="PROPHAGE INTEGRASE INTS-RELATED"/>
    <property type="match status" value="1"/>
</dbReference>
<evidence type="ECO:0000256" key="2">
    <source>
        <dbReference type="ARBA" id="ARBA00022908"/>
    </source>
</evidence>